<dbReference type="EMBL" id="QYUR01000006">
    <property type="protein sequence ID" value="RJG09943.1"/>
    <property type="molecule type" value="Genomic_DNA"/>
</dbReference>
<evidence type="ECO:0000313" key="2">
    <source>
        <dbReference type="EMBL" id="RJG09943.1"/>
    </source>
</evidence>
<dbReference type="AlphaFoldDB" id="A0A418XC80"/>
<protein>
    <submittedName>
        <fullName evidence="2">Uncharacterized protein</fullName>
    </submittedName>
</protein>
<feature type="region of interest" description="Disordered" evidence="1">
    <location>
        <begin position="103"/>
        <end position="129"/>
    </location>
</feature>
<organism evidence="2 3">
    <name type="scientific">Pseudomonas cavernicola</name>
    <dbReference type="NCBI Taxonomy" id="2320866"/>
    <lineage>
        <taxon>Bacteria</taxon>
        <taxon>Pseudomonadati</taxon>
        <taxon>Pseudomonadota</taxon>
        <taxon>Gammaproteobacteria</taxon>
        <taxon>Pseudomonadales</taxon>
        <taxon>Pseudomonadaceae</taxon>
        <taxon>Pseudomonas</taxon>
    </lineage>
</organism>
<reference evidence="2 3" key="1">
    <citation type="submission" date="2018-09" db="EMBL/GenBank/DDBJ databases">
        <authorList>
            <person name="Zhu H."/>
        </authorList>
    </citation>
    <scope>NUCLEOTIDE SEQUENCE [LARGE SCALE GENOMIC DNA]</scope>
    <source>
        <strain evidence="2 3">K1S02-6</strain>
    </source>
</reference>
<name>A0A418XC80_9PSED</name>
<dbReference type="InterPro" id="IPR011049">
    <property type="entry name" value="Serralysin-like_metalloprot_C"/>
</dbReference>
<evidence type="ECO:0000313" key="3">
    <source>
        <dbReference type="Proteomes" id="UP000284021"/>
    </source>
</evidence>
<dbReference type="OrthoDB" id="9813456at2"/>
<comment type="caution">
    <text evidence="2">The sequence shown here is derived from an EMBL/GenBank/DDBJ whole genome shotgun (WGS) entry which is preliminary data.</text>
</comment>
<dbReference type="SUPFAM" id="SSF51120">
    <property type="entry name" value="beta-Roll"/>
    <property type="match status" value="1"/>
</dbReference>
<dbReference type="Proteomes" id="UP000284021">
    <property type="component" value="Unassembled WGS sequence"/>
</dbReference>
<dbReference type="RefSeq" id="WP_119955632.1">
    <property type="nucleotide sequence ID" value="NZ_QYUR01000006.1"/>
</dbReference>
<gene>
    <name evidence="2" type="ORF">D3879_17980</name>
</gene>
<proteinExistence type="predicted"/>
<evidence type="ECO:0000256" key="1">
    <source>
        <dbReference type="SAM" id="MobiDB-lite"/>
    </source>
</evidence>
<accession>A0A418XC80</accession>
<sequence>MAAVSGIEGTNILTGSASSDILNGLGGDDSYRFDSHSDFENTHLAAVKITSLPAIGSLHYHNGSAWVVVTLDQVISKADLAVGKLHQACVGLRRYQGLRGQRPVLRPETGHLPGASVKASQPRGSAHAL</sequence>
<keyword evidence="3" id="KW-1185">Reference proteome</keyword>